<dbReference type="AlphaFoldDB" id="A0AAE1NUB5"/>
<name>A0AAE1NUB5_9EUCA</name>
<dbReference type="Proteomes" id="UP001292094">
    <property type="component" value="Unassembled WGS sequence"/>
</dbReference>
<evidence type="ECO:0000313" key="2">
    <source>
        <dbReference type="Proteomes" id="UP001292094"/>
    </source>
</evidence>
<evidence type="ECO:0000313" key="1">
    <source>
        <dbReference type="EMBL" id="KAK4295604.1"/>
    </source>
</evidence>
<accession>A0AAE1NUB5</accession>
<gene>
    <name evidence="1" type="ORF">Pmani_031847</name>
</gene>
<protein>
    <submittedName>
        <fullName evidence="1">Uncharacterized protein</fullName>
    </submittedName>
</protein>
<dbReference type="EMBL" id="JAWZYT010004045">
    <property type="protein sequence ID" value="KAK4295604.1"/>
    <property type="molecule type" value="Genomic_DNA"/>
</dbReference>
<organism evidence="1 2">
    <name type="scientific">Petrolisthes manimaculis</name>
    <dbReference type="NCBI Taxonomy" id="1843537"/>
    <lineage>
        <taxon>Eukaryota</taxon>
        <taxon>Metazoa</taxon>
        <taxon>Ecdysozoa</taxon>
        <taxon>Arthropoda</taxon>
        <taxon>Crustacea</taxon>
        <taxon>Multicrustacea</taxon>
        <taxon>Malacostraca</taxon>
        <taxon>Eumalacostraca</taxon>
        <taxon>Eucarida</taxon>
        <taxon>Decapoda</taxon>
        <taxon>Pleocyemata</taxon>
        <taxon>Anomura</taxon>
        <taxon>Galatheoidea</taxon>
        <taxon>Porcellanidae</taxon>
        <taxon>Petrolisthes</taxon>
    </lineage>
</organism>
<sequence length="159" mass="17807">MGGGRGAEESVGEQRGNAWRCWDSGVEEEENRWKMKEAVEVEEEELNSKVKPECGWVKLRKGCRVGQDVGKAVNRVWTGKLETNAFFLLTPLFVSPGFPLSVQSAVSDLRPCFQPGCCQTSPLNSPQPTPIPPLLTYLTLPYLTPIPLLTYLTPQHHYY</sequence>
<keyword evidence="2" id="KW-1185">Reference proteome</keyword>
<proteinExistence type="predicted"/>
<reference evidence="1" key="1">
    <citation type="submission" date="2023-11" db="EMBL/GenBank/DDBJ databases">
        <title>Genome assemblies of two species of porcelain crab, Petrolisthes cinctipes and Petrolisthes manimaculis (Anomura: Porcellanidae).</title>
        <authorList>
            <person name="Angst P."/>
        </authorList>
    </citation>
    <scope>NUCLEOTIDE SEQUENCE</scope>
    <source>
        <strain evidence="1">PB745_02</strain>
        <tissue evidence="1">Gill</tissue>
    </source>
</reference>
<comment type="caution">
    <text evidence="1">The sequence shown here is derived from an EMBL/GenBank/DDBJ whole genome shotgun (WGS) entry which is preliminary data.</text>
</comment>